<keyword evidence="3" id="KW-1185">Reference proteome</keyword>
<evidence type="ECO:0008006" key="4">
    <source>
        <dbReference type="Google" id="ProtNLM"/>
    </source>
</evidence>
<evidence type="ECO:0000313" key="2">
    <source>
        <dbReference type="EMBL" id="NHK99655.1"/>
    </source>
</evidence>
<organism evidence="2 3">
    <name type="scientific">Rubrivivax benzoatilyticus</name>
    <dbReference type="NCBI Taxonomy" id="316997"/>
    <lineage>
        <taxon>Bacteria</taxon>
        <taxon>Pseudomonadati</taxon>
        <taxon>Pseudomonadota</taxon>
        <taxon>Betaproteobacteria</taxon>
        <taxon>Burkholderiales</taxon>
        <taxon>Sphaerotilaceae</taxon>
        <taxon>Rubrivivax</taxon>
    </lineage>
</organism>
<keyword evidence="1" id="KW-0472">Membrane</keyword>
<comment type="caution">
    <text evidence="2">The sequence shown here is derived from an EMBL/GenBank/DDBJ whole genome shotgun (WGS) entry which is preliminary data.</text>
</comment>
<keyword evidence="1" id="KW-0812">Transmembrane</keyword>
<evidence type="ECO:0000313" key="3">
    <source>
        <dbReference type="Proteomes" id="UP000802098"/>
    </source>
</evidence>
<dbReference type="Proteomes" id="UP000802098">
    <property type="component" value="Unassembled WGS sequence"/>
</dbReference>
<proteinExistence type="predicted"/>
<sequence>MKRRARDWSAVLWPAFMAAVVLELALFAFVDPASLRWLGGAVVELQPVAVYTVAFFALWVVVAAAAGLTLLLSRSEAEINSRSFRGR</sequence>
<accession>A0ABX0HZ02</accession>
<reference evidence="2 3" key="1">
    <citation type="submission" date="2020-03" db="EMBL/GenBank/DDBJ databases">
        <title>Rubrivivax benzoatilyticus JA2 (sequenced after 10 years sub-culturing).</title>
        <authorList>
            <person name="Gupta D."/>
            <person name="Chintalapati S."/>
            <person name="Chintalapati V.R."/>
        </authorList>
    </citation>
    <scope>NUCLEOTIDE SEQUENCE [LARGE SCALE GENOMIC DNA]</scope>
    <source>
        <strain evidence="2 3">JA2-Mal</strain>
    </source>
</reference>
<feature type="transmembrane region" description="Helical" evidence="1">
    <location>
        <begin position="50"/>
        <end position="72"/>
    </location>
</feature>
<dbReference type="EMBL" id="JAAOCD010000007">
    <property type="protein sequence ID" value="NHK99655.1"/>
    <property type="molecule type" value="Genomic_DNA"/>
</dbReference>
<name>A0ABX0HZ02_9BURK</name>
<keyword evidence="1" id="KW-1133">Transmembrane helix</keyword>
<gene>
    <name evidence="2" type="ORF">G7087_14810</name>
</gene>
<protein>
    <recommendedName>
        <fullName evidence="4">Transmembrane protein</fullName>
    </recommendedName>
</protein>
<evidence type="ECO:0000256" key="1">
    <source>
        <dbReference type="SAM" id="Phobius"/>
    </source>
</evidence>
<feature type="transmembrane region" description="Helical" evidence="1">
    <location>
        <begin position="12"/>
        <end position="30"/>
    </location>
</feature>